<evidence type="ECO:0000259" key="5">
    <source>
        <dbReference type="PROSITE" id="PS51379"/>
    </source>
</evidence>
<dbReference type="Gene3D" id="3.30.70.20">
    <property type="match status" value="1"/>
</dbReference>
<protein>
    <submittedName>
        <fullName evidence="6">Iron-sulfur protein</fullName>
    </submittedName>
</protein>
<proteinExistence type="predicted"/>
<dbReference type="Pfam" id="PF12724">
    <property type="entry name" value="Flavodoxin_5"/>
    <property type="match status" value="1"/>
</dbReference>
<dbReference type="InterPro" id="IPR047964">
    <property type="entry name" value="EFR1-like"/>
</dbReference>
<dbReference type="RefSeq" id="WP_212904652.1">
    <property type="nucleotide sequence ID" value="NZ_BOPZ01000025.1"/>
</dbReference>
<evidence type="ECO:0000259" key="4">
    <source>
        <dbReference type="PROSITE" id="PS50902"/>
    </source>
</evidence>
<dbReference type="Proteomes" id="UP000679179">
    <property type="component" value="Unassembled WGS sequence"/>
</dbReference>
<dbReference type="InterPro" id="IPR029039">
    <property type="entry name" value="Flavoprotein-like_sf"/>
</dbReference>
<dbReference type="InterPro" id="IPR008254">
    <property type="entry name" value="Flavodoxin/NO_synth"/>
</dbReference>
<dbReference type="GO" id="GO:0016651">
    <property type="term" value="F:oxidoreductase activity, acting on NAD(P)H"/>
    <property type="evidence" value="ECO:0007669"/>
    <property type="project" value="UniProtKB-ARBA"/>
</dbReference>
<evidence type="ECO:0000256" key="2">
    <source>
        <dbReference type="ARBA" id="ARBA00023004"/>
    </source>
</evidence>
<keyword evidence="7" id="KW-1185">Reference proteome</keyword>
<evidence type="ECO:0000256" key="1">
    <source>
        <dbReference type="ARBA" id="ARBA00022723"/>
    </source>
</evidence>
<dbReference type="InterPro" id="IPR017896">
    <property type="entry name" value="4Fe4S_Fe-S-bd"/>
</dbReference>
<keyword evidence="1" id="KW-0479">Metal-binding</keyword>
<evidence type="ECO:0000313" key="7">
    <source>
        <dbReference type="Proteomes" id="UP000679179"/>
    </source>
</evidence>
<sequence length="296" mass="33764">MSGIVYYFTGTGNSLAIARDIAETINAELISISSVVENETVKTDADMIGIIFPVYHQGIPYIIKRFVNKMVNLDKKYVFGVCTYGDSPGISLEYLDKAIKSKGGRLSAGYGVRMPYNYLTPSFVIKDFFNSFGLREITIEKQQKMFNDWDKKLEGIKEDLQSRKIGKLETQAKIIEKLVDFLNLRETLQKTVWLKIARFEGYTNLSFVESLQLMDSAFNCDERCNGCGICSKICPVKNIKMVEGRPLWQHHCEQCFACLQWCPKETVQFRNGTMCGKRYHHPKVKLSDMLSQGECS</sequence>
<evidence type="ECO:0000256" key="3">
    <source>
        <dbReference type="ARBA" id="ARBA00023014"/>
    </source>
</evidence>
<keyword evidence="3" id="KW-0411">Iron-sulfur</keyword>
<organism evidence="6 7">
    <name type="scientific">Clostridium polyendosporum</name>
    <dbReference type="NCBI Taxonomy" id="69208"/>
    <lineage>
        <taxon>Bacteria</taxon>
        <taxon>Bacillati</taxon>
        <taxon>Bacillota</taxon>
        <taxon>Clostridia</taxon>
        <taxon>Eubacteriales</taxon>
        <taxon>Clostridiaceae</taxon>
        <taxon>Clostridium</taxon>
    </lineage>
</organism>
<comment type="caution">
    <text evidence="6">The sequence shown here is derived from an EMBL/GenBank/DDBJ whole genome shotgun (WGS) entry which is preliminary data.</text>
</comment>
<dbReference type="Gene3D" id="3.40.50.360">
    <property type="match status" value="1"/>
</dbReference>
<dbReference type="PROSITE" id="PS51379">
    <property type="entry name" value="4FE4S_FER_2"/>
    <property type="match status" value="1"/>
</dbReference>
<dbReference type="GO" id="GO:0046872">
    <property type="term" value="F:metal ion binding"/>
    <property type="evidence" value="ECO:0007669"/>
    <property type="project" value="UniProtKB-KW"/>
</dbReference>
<dbReference type="SUPFAM" id="SSF54862">
    <property type="entry name" value="4Fe-4S ferredoxins"/>
    <property type="match status" value="1"/>
</dbReference>
<gene>
    <name evidence="6" type="ORF">CPJCM30710_26340</name>
</gene>
<evidence type="ECO:0000313" key="6">
    <source>
        <dbReference type="EMBL" id="GIM29968.1"/>
    </source>
</evidence>
<reference evidence="6" key="1">
    <citation type="submission" date="2021-03" db="EMBL/GenBank/DDBJ databases">
        <title>Taxonomic study of Clostridium polyendosporum from meadow-gley soil under rice.</title>
        <authorList>
            <person name="Kobayashi H."/>
            <person name="Tanizawa Y."/>
            <person name="Yagura M."/>
        </authorList>
    </citation>
    <scope>NUCLEOTIDE SEQUENCE</scope>
    <source>
        <strain evidence="6">JCM 30710</strain>
    </source>
</reference>
<dbReference type="Pfam" id="PF00037">
    <property type="entry name" value="Fer4"/>
    <property type="match status" value="1"/>
</dbReference>
<name>A0A919S2C2_9CLOT</name>
<dbReference type="InterPro" id="IPR017900">
    <property type="entry name" value="4Fe4S_Fe_S_CS"/>
</dbReference>
<dbReference type="SUPFAM" id="SSF52218">
    <property type="entry name" value="Flavoproteins"/>
    <property type="match status" value="1"/>
</dbReference>
<dbReference type="AlphaFoldDB" id="A0A919S2C2"/>
<dbReference type="EMBL" id="BOPZ01000025">
    <property type="protein sequence ID" value="GIM29968.1"/>
    <property type="molecule type" value="Genomic_DNA"/>
</dbReference>
<feature type="domain" description="4Fe-4S ferredoxin-type" evidence="5">
    <location>
        <begin position="214"/>
        <end position="244"/>
    </location>
</feature>
<dbReference type="GO" id="GO:0051536">
    <property type="term" value="F:iron-sulfur cluster binding"/>
    <property type="evidence" value="ECO:0007669"/>
    <property type="project" value="UniProtKB-KW"/>
</dbReference>
<dbReference type="PROSITE" id="PS50902">
    <property type="entry name" value="FLAVODOXIN_LIKE"/>
    <property type="match status" value="1"/>
</dbReference>
<dbReference type="PROSITE" id="PS00198">
    <property type="entry name" value="4FE4S_FER_1"/>
    <property type="match status" value="1"/>
</dbReference>
<feature type="domain" description="Flavodoxin-like" evidence="4">
    <location>
        <begin position="3"/>
        <end position="154"/>
    </location>
</feature>
<dbReference type="NCBIfam" id="NF038196">
    <property type="entry name" value="ferrodoxin_EFR1"/>
    <property type="match status" value="1"/>
</dbReference>
<keyword evidence="2" id="KW-0408">Iron</keyword>
<accession>A0A919S2C2</accession>
<dbReference type="InterPro" id="IPR026816">
    <property type="entry name" value="Flavodoxin_dom"/>
</dbReference>
<dbReference type="GO" id="GO:0010181">
    <property type="term" value="F:FMN binding"/>
    <property type="evidence" value="ECO:0007669"/>
    <property type="project" value="InterPro"/>
</dbReference>